<protein>
    <submittedName>
        <fullName evidence="1">5-methylcytosine-specific restriction enzyme B</fullName>
    </submittedName>
</protein>
<sequence length="81" mass="8918">MAQVRSISAGTQSVRRHPTEVDCFYTVVADSEGKVLHLSTFGSDQRASPGKSSQSIQFNEAIASELLEVILQTFPSLSRYR</sequence>
<name>A0A1H1DPW6_9ACTN</name>
<dbReference type="Proteomes" id="UP000183053">
    <property type="component" value="Unassembled WGS sequence"/>
</dbReference>
<accession>A0A1H1DPW6</accession>
<dbReference type="RefSeq" id="WP_139184183.1">
    <property type="nucleotide sequence ID" value="NZ_FNLF01000002.1"/>
</dbReference>
<dbReference type="OrthoDB" id="9781481at2"/>
<dbReference type="EMBL" id="FNLF01000002">
    <property type="protein sequence ID" value="SDQ78534.1"/>
    <property type="molecule type" value="Genomic_DNA"/>
</dbReference>
<evidence type="ECO:0000313" key="2">
    <source>
        <dbReference type="Proteomes" id="UP000183053"/>
    </source>
</evidence>
<dbReference type="AlphaFoldDB" id="A0A1H1DPW6"/>
<evidence type="ECO:0000313" key="1">
    <source>
        <dbReference type="EMBL" id="SDQ78534.1"/>
    </source>
</evidence>
<proteinExistence type="predicted"/>
<organism evidence="1 2">
    <name type="scientific">Tsukamurella pulmonis</name>
    <dbReference type="NCBI Taxonomy" id="47312"/>
    <lineage>
        <taxon>Bacteria</taxon>
        <taxon>Bacillati</taxon>
        <taxon>Actinomycetota</taxon>
        <taxon>Actinomycetes</taxon>
        <taxon>Mycobacteriales</taxon>
        <taxon>Tsukamurellaceae</taxon>
        <taxon>Tsukamurella</taxon>
    </lineage>
</organism>
<reference evidence="2" key="1">
    <citation type="submission" date="2016-10" db="EMBL/GenBank/DDBJ databases">
        <authorList>
            <person name="Varghese N."/>
            <person name="Submissions S."/>
        </authorList>
    </citation>
    <scope>NUCLEOTIDE SEQUENCE [LARGE SCALE GENOMIC DNA]</scope>
    <source>
        <strain evidence="2">DSM 44142</strain>
    </source>
</reference>
<keyword evidence="2" id="KW-1185">Reference proteome</keyword>
<gene>
    <name evidence="1" type="ORF">SAMN04489765_1834</name>
</gene>
<dbReference type="STRING" id="47312.SAMN04489765_1834"/>